<keyword evidence="1" id="KW-1133">Transmembrane helix</keyword>
<organism evidence="2 3">
    <name type="scientific">Allomyces macrogynus (strain ATCC 38327)</name>
    <name type="common">Allomyces javanicus var. macrogynus</name>
    <dbReference type="NCBI Taxonomy" id="578462"/>
    <lineage>
        <taxon>Eukaryota</taxon>
        <taxon>Fungi</taxon>
        <taxon>Fungi incertae sedis</taxon>
        <taxon>Blastocladiomycota</taxon>
        <taxon>Blastocladiomycetes</taxon>
        <taxon>Blastocladiales</taxon>
        <taxon>Blastocladiaceae</taxon>
        <taxon>Allomyces</taxon>
    </lineage>
</organism>
<feature type="transmembrane region" description="Helical" evidence="1">
    <location>
        <begin position="151"/>
        <end position="171"/>
    </location>
</feature>
<evidence type="ECO:0000256" key="1">
    <source>
        <dbReference type="SAM" id="Phobius"/>
    </source>
</evidence>
<proteinExistence type="predicted"/>
<dbReference type="Proteomes" id="UP000054350">
    <property type="component" value="Unassembled WGS sequence"/>
</dbReference>
<keyword evidence="3" id="KW-1185">Reference proteome</keyword>
<accession>A0A0L0T3J6</accession>
<keyword evidence="1" id="KW-0812">Transmembrane</keyword>
<name>A0A0L0T3J6_ALLM3</name>
<dbReference type="AlphaFoldDB" id="A0A0L0T3J6"/>
<evidence type="ECO:0000313" key="3">
    <source>
        <dbReference type="Proteomes" id="UP000054350"/>
    </source>
</evidence>
<evidence type="ECO:0000313" key="2">
    <source>
        <dbReference type="EMBL" id="KNE69307.1"/>
    </source>
</evidence>
<feature type="transmembrane region" description="Helical" evidence="1">
    <location>
        <begin position="35"/>
        <end position="57"/>
    </location>
</feature>
<sequence>MTSLTLGFDPSLMTAHFSSPISPRDPSPPSEYQRLAATLATAGGLITFSTCMVMTALGRSSVQFDHAHAVRWMVWFDAVAFVIFYSSSTAAESLDGCGRAAMWFAADFVWSFKDAARIDYMVSRALILAARGAHAASAPPSPRRSRLARQCLRVPWAATTAVVSLVLYWVFMAQVYNFSAPGSPHPPRGPSSCTATGR</sequence>
<reference evidence="3" key="2">
    <citation type="submission" date="2009-11" db="EMBL/GenBank/DDBJ databases">
        <title>The Genome Sequence of Allomyces macrogynus strain ATCC 38327.</title>
        <authorList>
            <consortium name="The Broad Institute Genome Sequencing Platform"/>
            <person name="Russ C."/>
            <person name="Cuomo C."/>
            <person name="Shea T."/>
            <person name="Young S.K."/>
            <person name="Zeng Q."/>
            <person name="Koehrsen M."/>
            <person name="Haas B."/>
            <person name="Borodovsky M."/>
            <person name="Guigo R."/>
            <person name="Alvarado L."/>
            <person name="Berlin A."/>
            <person name="Borenstein D."/>
            <person name="Chen Z."/>
            <person name="Engels R."/>
            <person name="Freedman E."/>
            <person name="Gellesch M."/>
            <person name="Goldberg J."/>
            <person name="Griggs A."/>
            <person name="Gujja S."/>
            <person name="Heiman D."/>
            <person name="Hepburn T."/>
            <person name="Howarth C."/>
            <person name="Jen D."/>
            <person name="Larson L."/>
            <person name="Lewis B."/>
            <person name="Mehta T."/>
            <person name="Park D."/>
            <person name="Pearson M."/>
            <person name="Roberts A."/>
            <person name="Saif S."/>
            <person name="Shenoy N."/>
            <person name="Sisk P."/>
            <person name="Stolte C."/>
            <person name="Sykes S."/>
            <person name="Walk T."/>
            <person name="White J."/>
            <person name="Yandava C."/>
            <person name="Burger G."/>
            <person name="Gray M.W."/>
            <person name="Holland P.W.H."/>
            <person name="King N."/>
            <person name="Lang F.B.F."/>
            <person name="Roger A.J."/>
            <person name="Ruiz-Trillo I."/>
            <person name="Lander E."/>
            <person name="Nusbaum C."/>
        </authorList>
    </citation>
    <scope>NUCLEOTIDE SEQUENCE [LARGE SCALE GENOMIC DNA]</scope>
    <source>
        <strain evidence="3">ATCC 38327</strain>
    </source>
</reference>
<gene>
    <name evidence="2" type="ORF">AMAG_19903</name>
</gene>
<protein>
    <submittedName>
        <fullName evidence="2">Uncharacterized protein</fullName>
    </submittedName>
</protein>
<dbReference type="EMBL" id="GG745360">
    <property type="protein sequence ID" value="KNE69307.1"/>
    <property type="molecule type" value="Genomic_DNA"/>
</dbReference>
<dbReference type="OrthoDB" id="2128781at2759"/>
<dbReference type="VEuPathDB" id="FungiDB:AMAG_19903"/>
<keyword evidence="1" id="KW-0472">Membrane</keyword>
<reference evidence="2 3" key="1">
    <citation type="submission" date="2009-11" db="EMBL/GenBank/DDBJ databases">
        <title>Annotation of Allomyces macrogynus ATCC 38327.</title>
        <authorList>
            <consortium name="The Broad Institute Genome Sequencing Platform"/>
            <person name="Russ C."/>
            <person name="Cuomo C."/>
            <person name="Burger G."/>
            <person name="Gray M.W."/>
            <person name="Holland P.W.H."/>
            <person name="King N."/>
            <person name="Lang F.B.F."/>
            <person name="Roger A.J."/>
            <person name="Ruiz-Trillo I."/>
            <person name="Young S.K."/>
            <person name="Zeng Q."/>
            <person name="Gargeya S."/>
            <person name="Fitzgerald M."/>
            <person name="Haas B."/>
            <person name="Abouelleil A."/>
            <person name="Alvarado L."/>
            <person name="Arachchi H.M."/>
            <person name="Berlin A."/>
            <person name="Chapman S.B."/>
            <person name="Gearin G."/>
            <person name="Goldberg J."/>
            <person name="Griggs A."/>
            <person name="Gujja S."/>
            <person name="Hansen M."/>
            <person name="Heiman D."/>
            <person name="Howarth C."/>
            <person name="Larimer J."/>
            <person name="Lui A."/>
            <person name="MacDonald P.J.P."/>
            <person name="McCowen C."/>
            <person name="Montmayeur A."/>
            <person name="Murphy C."/>
            <person name="Neiman D."/>
            <person name="Pearson M."/>
            <person name="Priest M."/>
            <person name="Roberts A."/>
            <person name="Saif S."/>
            <person name="Shea T."/>
            <person name="Sisk P."/>
            <person name="Stolte C."/>
            <person name="Sykes S."/>
            <person name="Wortman J."/>
            <person name="Nusbaum C."/>
            <person name="Birren B."/>
        </authorList>
    </citation>
    <scope>NUCLEOTIDE SEQUENCE [LARGE SCALE GENOMIC DNA]</scope>
    <source>
        <strain evidence="2 3">ATCC 38327</strain>
    </source>
</reference>